<dbReference type="FunCoup" id="I1GL43">
    <property type="interactions" value="461"/>
</dbReference>
<reference evidence="3 4" key="1">
    <citation type="journal article" date="2010" name="Nature">
        <title>Genome sequencing and analysis of the model grass Brachypodium distachyon.</title>
        <authorList>
            <consortium name="International Brachypodium Initiative"/>
        </authorList>
    </citation>
    <scope>NUCLEOTIDE SEQUENCE [LARGE SCALE GENOMIC DNA]</scope>
    <source>
        <strain evidence="3 4">Bd21</strain>
    </source>
</reference>
<evidence type="ECO:0000313" key="4">
    <source>
        <dbReference type="EnsemblPlants" id="KQK12243"/>
    </source>
</evidence>
<feature type="chain" id="PRO_5014093921" description="Inhibitor I9 domain-containing protein" evidence="1">
    <location>
        <begin position="22"/>
        <end position="118"/>
    </location>
</feature>
<dbReference type="KEGG" id="bdi:100837657"/>
<dbReference type="AlphaFoldDB" id="I1GL43"/>
<feature type="signal peptide" evidence="1">
    <location>
        <begin position="1"/>
        <end position="21"/>
    </location>
</feature>
<dbReference type="OrthoDB" id="687377at2759"/>
<keyword evidence="5" id="KW-1185">Reference proteome</keyword>
<dbReference type="eggNOG" id="ENOG502R5Z9">
    <property type="taxonomic scope" value="Eukaryota"/>
</dbReference>
<sequence length="118" mass="12434">MKQPPATTAIIVLLCVSLAMAAASAAADQGAETYLVFVDAPPPGVPSRPYHLGILTAALGSEEKAKAAIIYNYRNVVSGFSARVTPPELEAIKKQPQVNRVLPSATLHLMSTDFDDVS</sequence>
<keyword evidence="1" id="KW-0732">Signal</keyword>
<dbReference type="Proteomes" id="UP000008810">
    <property type="component" value="Chromosome 1"/>
</dbReference>
<evidence type="ECO:0000256" key="1">
    <source>
        <dbReference type="SAM" id="SignalP"/>
    </source>
</evidence>
<accession>I1GL43</accession>
<evidence type="ECO:0000313" key="5">
    <source>
        <dbReference type="Proteomes" id="UP000008810"/>
    </source>
</evidence>
<dbReference type="Gene3D" id="3.30.70.80">
    <property type="entry name" value="Peptidase S8 propeptide/proteinase inhibitor I9"/>
    <property type="match status" value="1"/>
</dbReference>
<reference evidence="4" key="3">
    <citation type="submission" date="2018-08" db="UniProtKB">
        <authorList>
            <consortium name="EnsemblPlants"/>
        </authorList>
    </citation>
    <scope>IDENTIFICATION</scope>
    <source>
        <strain evidence="4">cv. Bd21</strain>
    </source>
</reference>
<evidence type="ECO:0000313" key="3">
    <source>
        <dbReference type="EMBL" id="KQK12243.1"/>
    </source>
</evidence>
<dbReference type="EMBL" id="CM000880">
    <property type="protein sequence ID" value="KQK12243.1"/>
    <property type="molecule type" value="Genomic_DNA"/>
</dbReference>
<dbReference type="RefSeq" id="XP_003562814.1">
    <property type="nucleotide sequence ID" value="XM_003562766.4"/>
</dbReference>
<feature type="domain" description="Inhibitor I9" evidence="2">
    <location>
        <begin position="54"/>
        <end position="110"/>
    </location>
</feature>
<dbReference type="Pfam" id="PF05922">
    <property type="entry name" value="Inhibitor_I9"/>
    <property type="match status" value="1"/>
</dbReference>
<evidence type="ECO:0000259" key="2">
    <source>
        <dbReference type="Pfam" id="PF05922"/>
    </source>
</evidence>
<reference evidence="3" key="2">
    <citation type="submission" date="2017-06" db="EMBL/GenBank/DDBJ databases">
        <title>WGS assembly of Brachypodium distachyon.</title>
        <authorList>
            <consortium name="The International Brachypodium Initiative"/>
            <person name="Lucas S."/>
            <person name="Harmon-Smith M."/>
            <person name="Lail K."/>
            <person name="Tice H."/>
            <person name="Grimwood J."/>
            <person name="Bruce D."/>
            <person name="Barry K."/>
            <person name="Shu S."/>
            <person name="Lindquist E."/>
            <person name="Wang M."/>
            <person name="Pitluck S."/>
            <person name="Vogel J.P."/>
            <person name="Garvin D.F."/>
            <person name="Mockler T.C."/>
            <person name="Schmutz J."/>
            <person name="Rokhsar D."/>
            <person name="Bevan M.W."/>
        </authorList>
    </citation>
    <scope>NUCLEOTIDE SEQUENCE</scope>
    <source>
        <strain evidence="3">Bd21</strain>
    </source>
</reference>
<name>I1GL43_BRADI</name>
<dbReference type="InterPro" id="IPR037045">
    <property type="entry name" value="S8pro/Inhibitor_I9_sf"/>
</dbReference>
<dbReference type="PANTHER" id="PTHR48222">
    <property type="entry name" value="PROTEINASE INHIBITOR, PROPEPTIDE"/>
    <property type="match status" value="1"/>
</dbReference>
<dbReference type="STRING" id="15368.I1GL43"/>
<dbReference type="Gramene" id="KQK12243">
    <property type="protein sequence ID" value="KQK12243"/>
    <property type="gene ID" value="BRADI_1g02430v3"/>
</dbReference>
<dbReference type="GeneID" id="100837657"/>
<dbReference type="InterPro" id="IPR010259">
    <property type="entry name" value="S8pro/Inhibitor_I9"/>
</dbReference>
<proteinExistence type="predicted"/>
<organism evidence="3">
    <name type="scientific">Brachypodium distachyon</name>
    <name type="common">Purple false brome</name>
    <name type="synonym">Trachynia distachya</name>
    <dbReference type="NCBI Taxonomy" id="15368"/>
    <lineage>
        <taxon>Eukaryota</taxon>
        <taxon>Viridiplantae</taxon>
        <taxon>Streptophyta</taxon>
        <taxon>Embryophyta</taxon>
        <taxon>Tracheophyta</taxon>
        <taxon>Spermatophyta</taxon>
        <taxon>Magnoliopsida</taxon>
        <taxon>Liliopsida</taxon>
        <taxon>Poales</taxon>
        <taxon>Poaceae</taxon>
        <taxon>BOP clade</taxon>
        <taxon>Pooideae</taxon>
        <taxon>Stipodae</taxon>
        <taxon>Brachypodieae</taxon>
        <taxon>Brachypodium</taxon>
    </lineage>
</organism>
<dbReference type="HOGENOM" id="CLU_000625_6_3_1"/>
<dbReference type="OMA" id="MSSKFDG"/>
<protein>
    <recommendedName>
        <fullName evidence="2">Inhibitor I9 domain-containing protein</fullName>
    </recommendedName>
</protein>
<dbReference type="GO" id="GO:0004866">
    <property type="term" value="F:endopeptidase inhibitor activity"/>
    <property type="evidence" value="ECO:0000318"/>
    <property type="project" value="GO_Central"/>
</dbReference>
<gene>
    <name evidence="4" type="primary">LOC100837657</name>
    <name evidence="3" type="ORF">BRADI_1g02430v3</name>
</gene>
<dbReference type="PANTHER" id="PTHR48222:SF6">
    <property type="entry name" value="OS03G0838500 PROTEIN"/>
    <property type="match status" value="1"/>
</dbReference>
<dbReference type="EnsemblPlants" id="KQK12243">
    <property type="protein sequence ID" value="KQK12243"/>
    <property type="gene ID" value="BRADI_1g02430v3"/>
</dbReference>